<dbReference type="InterPro" id="IPR046341">
    <property type="entry name" value="SET_dom_sf"/>
</dbReference>
<keyword evidence="4" id="KW-1185">Reference proteome</keyword>
<evidence type="ECO:0000256" key="1">
    <source>
        <dbReference type="SAM" id="MobiDB-lite"/>
    </source>
</evidence>
<dbReference type="PANTHER" id="PTHR47332">
    <property type="entry name" value="SET DOMAIN-CONTAINING PROTEIN 5"/>
    <property type="match status" value="1"/>
</dbReference>
<reference evidence="4" key="1">
    <citation type="submission" date="2024-06" db="EMBL/GenBank/DDBJ databases">
        <title>Multi-omics analyses provide insights into the biosynthesis of the anticancer antibiotic pleurotin in Hohenbuehelia grisea.</title>
        <authorList>
            <person name="Weaver J.A."/>
            <person name="Alberti F."/>
        </authorList>
    </citation>
    <scope>NUCLEOTIDE SEQUENCE [LARGE SCALE GENOMIC DNA]</scope>
    <source>
        <strain evidence="4">T-177</strain>
    </source>
</reference>
<evidence type="ECO:0000259" key="2">
    <source>
        <dbReference type="PROSITE" id="PS50280"/>
    </source>
</evidence>
<organism evidence="3 4">
    <name type="scientific">Hohenbuehelia grisea</name>
    <dbReference type="NCBI Taxonomy" id="104357"/>
    <lineage>
        <taxon>Eukaryota</taxon>
        <taxon>Fungi</taxon>
        <taxon>Dikarya</taxon>
        <taxon>Basidiomycota</taxon>
        <taxon>Agaricomycotina</taxon>
        <taxon>Agaricomycetes</taxon>
        <taxon>Agaricomycetidae</taxon>
        <taxon>Agaricales</taxon>
        <taxon>Pleurotineae</taxon>
        <taxon>Pleurotaceae</taxon>
        <taxon>Hohenbuehelia</taxon>
    </lineage>
</organism>
<gene>
    <name evidence="3" type="ORF">HGRIS_006610</name>
</gene>
<comment type="caution">
    <text evidence="3">The sequence shown here is derived from an EMBL/GenBank/DDBJ whole genome shotgun (WGS) entry which is preliminary data.</text>
</comment>
<dbReference type="SMART" id="SM00317">
    <property type="entry name" value="SET"/>
    <property type="match status" value="1"/>
</dbReference>
<dbReference type="InterPro" id="IPR001214">
    <property type="entry name" value="SET_dom"/>
</dbReference>
<feature type="compositionally biased region" description="Low complexity" evidence="1">
    <location>
        <begin position="12"/>
        <end position="21"/>
    </location>
</feature>
<protein>
    <recommendedName>
        <fullName evidence="2">SET domain-containing protein</fullName>
    </recommendedName>
</protein>
<dbReference type="Proteomes" id="UP001556367">
    <property type="component" value="Unassembled WGS sequence"/>
</dbReference>
<dbReference type="PROSITE" id="PS50280">
    <property type="entry name" value="SET"/>
    <property type="match status" value="1"/>
</dbReference>
<dbReference type="CDD" id="cd20071">
    <property type="entry name" value="SET_SMYD"/>
    <property type="match status" value="1"/>
</dbReference>
<dbReference type="Gene3D" id="2.170.270.10">
    <property type="entry name" value="SET domain"/>
    <property type="match status" value="1"/>
</dbReference>
<sequence>MKRGFLQHPQASNGSSSSTVSKKATYGPHTALVSESYANREMFKKAEMIDNQPAIRSSYGVLDNASRLPKDHDIGEFKYEVLNGATDHSDNMLVMTRIPNTSMNATPADVPGGWSECLVTGSAKRSILRTPGFPHALPSPALPVAYRVAPTPNKGLGVFATRAIRLGELIVSERPLIISPAGMDLATDCPDDFTDEQVKQASLAQREKMMEVLVHTRMHPERREAYLALCNSHLHDGSGPLMGIMRTNGFGVDIEADKGIWGTYSGVFDHLSRVNHSCSPNTIRTWRDESLSMQLFATRDIAKDEEITCEYCDLLEPASARQKVLAPYDVVCTCNACRFPGVSDLRRKEIKDFKPPALSEIFPWAMNPALPDDHLLKPLLRCAELIRQEGLEAAEQKDVSILLPMLMCYVVLGDEAKAKALQEKINLNDISENRKVKDDDPTSLKALKKGPLWALRKRMHARR</sequence>
<evidence type="ECO:0000313" key="3">
    <source>
        <dbReference type="EMBL" id="KAL0952330.1"/>
    </source>
</evidence>
<feature type="region of interest" description="Disordered" evidence="1">
    <location>
        <begin position="1"/>
        <end position="25"/>
    </location>
</feature>
<evidence type="ECO:0000313" key="4">
    <source>
        <dbReference type="Proteomes" id="UP001556367"/>
    </source>
</evidence>
<name>A0ABR3JB12_9AGAR</name>
<dbReference type="EMBL" id="JASNQZ010000010">
    <property type="protein sequence ID" value="KAL0952330.1"/>
    <property type="molecule type" value="Genomic_DNA"/>
</dbReference>
<dbReference type="InterPro" id="IPR053185">
    <property type="entry name" value="SET_domain_protein"/>
</dbReference>
<accession>A0ABR3JB12</accession>
<dbReference type="PANTHER" id="PTHR47332:SF4">
    <property type="entry name" value="SET DOMAIN-CONTAINING PROTEIN 5"/>
    <property type="match status" value="1"/>
</dbReference>
<dbReference type="SUPFAM" id="SSF82199">
    <property type="entry name" value="SET domain"/>
    <property type="match status" value="1"/>
</dbReference>
<proteinExistence type="predicted"/>
<dbReference type="Pfam" id="PF00856">
    <property type="entry name" value="SET"/>
    <property type="match status" value="1"/>
</dbReference>
<feature type="domain" description="SET" evidence="2">
    <location>
        <begin position="144"/>
        <end position="312"/>
    </location>
</feature>